<dbReference type="Pfam" id="PF06985">
    <property type="entry name" value="HET"/>
    <property type="match status" value="1"/>
</dbReference>
<evidence type="ECO:0000313" key="3">
    <source>
        <dbReference type="Proteomes" id="UP001345827"/>
    </source>
</evidence>
<sequence length="387" mass="43996">MKNLYIALRQLSCADRRRTVWIDAVCINQDDANERKAQVQMMWDIYSSATGVIISVGRELPEDSMNMAWNLVRDLAKLHATKVEMHRQAVRDRYGRDYAGPLISLDVRRELDPEGGGSPEVVLNAVPTRYLECIPNEEQLDGELPSVDSPPWTALRNLLQRIWFTHAWVLQEVVASKQCDVICGQRTIPWETLTAACACLRERQDIPLFQQDVRKADYMTVLSASLRKDCGLEERPPLIEVLTATRSLESSDLRDKIYSLLGIVQHKRKTSDESQPTAIILDYTTPVRKLFAEVARLAILQTETLEILSHVGRRPNQEADALPAWVPDWRHEIPCLVLGRLNSDNQFQYDALKTDPFGISTFLQYFGSRPVNSSAPVRVFRIDVLVG</sequence>
<accession>A0AAV9Q7H9</accession>
<dbReference type="InterPro" id="IPR010730">
    <property type="entry name" value="HET"/>
</dbReference>
<evidence type="ECO:0000313" key="2">
    <source>
        <dbReference type="EMBL" id="KAK5535692.1"/>
    </source>
</evidence>
<dbReference type="PANTHER" id="PTHR24148:SF64">
    <property type="entry name" value="HETEROKARYON INCOMPATIBILITY DOMAIN-CONTAINING PROTEIN"/>
    <property type="match status" value="1"/>
</dbReference>
<organism evidence="2 3">
    <name type="scientific">Vermiconidia calcicola</name>
    <dbReference type="NCBI Taxonomy" id="1690605"/>
    <lineage>
        <taxon>Eukaryota</taxon>
        <taxon>Fungi</taxon>
        <taxon>Dikarya</taxon>
        <taxon>Ascomycota</taxon>
        <taxon>Pezizomycotina</taxon>
        <taxon>Dothideomycetes</taxon>
        <taxon>Dothideomycetidae</taxon>
        <taxon>Mycosphaerellales</taxon>
        <taxon>Extremaceae</taxon>
        <taxon>Vermiconidia</taxon>
    </lineage>
</organism>
<reference evidence="2 3" key="1">
    <citation type="submission" date="2023-06" db="EMBL/GenBank/DDBJ databases">
        <title>Black Yeasts Isolated from many extreme environments.</title>
        <authorList>
            <person name="Coleine C."/>
            <person name="Stajich J.E."/>
            <person name="Selbmann L."/>
        </authorList>
    </citation>
    <scope>NUCLEOTIDE SEQUENCE [LARGE SCALE GENOMIC DNA]</scope>
    <source>
        <strain evidence="2 3">CCFEE 5887</strain>
    </source>
</reference>
<feature type="domain" description="Heterokaryon incompatibility" evidence="1">
    <location>
        <begin position="2"/>
        <end position="172"/>
    </location>
</feature>
<dbReference type="AlphaFoldDB" id="A0AAV9Q7H9"/>
<dbReference type="EMBL" id="JAXLQG010000009">
    <property type="protein sequence ID" value="KAK5535692.1"/>
    <property type="molecule type" value="Genomic_DNA"/>
</dbReference>
<name>A0AAV9Q7H9_9PEZI</name>
<keyword evidence="3" id="KW-1185">Reference proteome</keyword>
<dbReference type="InterPro" id="IPR052895">
    <property type="entry name" value="HetReg/Transcr_Mod"/>
</dbReference>
<protein>
    <recommendedName>
        <fullName evidence="1">Heterokaryon incompatibility domain-containing protein</fullName>
    </recommendedName>
</protein>
<proteinExistence type="predicted"/>
<evidence type="ECO:0000259" key="1">
    <source>
        <dbReference type="Pfam" id="PF06985"/>
    </source>
</evidence>
<comment type="caution">
    <text evidence="2">The sequence shown here is derived from an EMBL/GenBank/DDBJ whole genome shotgun (WGS) entry which is preliminary data.</text>
</comment>
<dbReference type="PANTHER" id="PTHR24148">
    <property type="entry name" value="ANKYRIN REPEAT DOMAIN-CONTAINING PROTEIN 39 HOMOLOG-RELATED"/>
    <property type="match status" value="1"/>
</dbReference>
<gene>
    <name evidence="2" type="ORF">LTR25_005594</name>
</gene>
<dbReference type="Proteomes" id="UP001345827">
    <property type="component" value="Unassembled WGS sequence"/>
</dbReference>